<dbReference type="Proteomes" id="UP000654913">
    <property type="component" value="Chromosome 1"/>
</dbReference>
<feature type="compositionally biased region" description="Polar residues" evidence="1">
    <location>
        <begin position="140"/>
        <end position="177"/>
    </location>
</feature>
<dbReference type="KEGG" id="apuu:APUU_10254S"/>
<reference evidence="2" key="2">
    <citation type="submission" date="2021-02" db="EMBL/GenBank/DDBJ databases">
        <title>Aspergillus puulaauensis MK2 genome sequence.</title>
        <authorList>
            <person name="Futagami T."/>
            <person name="Mori K."/>
            <person name="Kadooka C."/>
            <person name="Tanaka T."/>
        </authorList>
    </citation>
    <scope>NUCLEOTIDE SEQUENCE</scope>
    <source>
        <strain evidence="2">MK2</strain>
    </source>
</reference>
<proteinExistence type="predicted"/>
<gene>
    <name evidence="2" type="ORF">APUU_10254S</name>
</gene>
<dbReference type="RefSeq" id="XP_041549620.1">
    <property type="nucleotide sequence ID" value="XM_041698752.1"/>
</dbReference>
<reference evidence="2" key="1">
    <citation type="submission" date="2021-01" db="EMBL/GenBank/DDBJ databases">
        <authorList>
            <consortium name="Aspergillus puulaauensis MK2 genome sequencing consortium"/>
            <person name="Kazuki M."/>
            <person name="Futagami T."/>
        </authorList>
    </citation>
    <scope>NUCLEOTIDE SEQUENCE</scope>
    <source>
        <strain evidence="2">MK2</strain>
    </source>
</reference>
<keyword evidence="3" id="KW-1185">Reference proteome</keyword>
<feature type="compositionally biased region" description="Polar residues" evidence="1">
    <location>
        <begin position="101"/>
        <end position="116"/>
    </location>
</feature>
<feature type="region of interest" description="Disordered" evidence="1">
    <location>
        <begin position="101"/>
        <end position="188"/>
    </location>
</feature>
<dbReference type="GeneID" id="64967431"/>
<name>A0A7R8AFY4_9EURO</name>
<dbReference type="EMBL" id="AP024443">
    <property type="protein sequence ID" value="BCS17426.1"/>
    <property type="molecule type" value="Genomic_DNA"/>
</dbReference>
<organism evidence="2 3">
    <name type="scientific">Aspergillus puulaauensis</name>
    <dbReference type="NCBI Taxonomy" id="1220207"/>
    <lineage>
        <taxon>Eukaryota</taxon>
        <taxon>Fungi</taxon>
        <taxon>Dikarya</taxon>
        <taxon>Ascomycota</taxon>
        <taxon>Pezizomycotina</taxon>
        <taxon>Eurotiomycetes</taxon>
        <taxon>Eurotiomycetidae</taxon>
        <taxon>Eurotiales</taxon>
        <taxon>Aspergillaceae</taxon>
        <taxon>Aspergillus</taxon>
    </lineage>
</organism>
<feature type="compositionally biased region" description="Low complexity" evidence="1">
    <location>
        <begin position="288"/>
        <end position="298"/>
    </location>
</feature>
<feature type="compositionally biased region" description="Polar residues" evidence="1">
    <location>
        <begin position="206"/>
        <end position="217"/>
    </location>
</feature>
<sequence>MSNPYNLDPPLRLPRQMCPICPSQGTTPCFKPGHIISCDHCGYEYSPLTSNSCPGCRMLGVRITHGQMMKFLDDTSKFVERTARTFGGPQVQNSRVSTTNPLATLSLGSTNLSTGMSMRRPASRQVMNTPARPVFGNPSYIPSTSIPNTSGGSLSSVRPSVPSNQHTAAYTSPTGASSPPVANKPFIPTSGATNLHTVANKLFASGMNQVGQNTTRSRVPMRAPSMSPTGVGARPATPGRGTRMHAGNGPPSLAPTGSSSGLARGSSFRNFGHDNPPLRRPGRGRGGKASARGGTESQ</sequence>
<dbReference type="AlphaFoldDB" id="A0A7R8AFY4"/>
<evidence type="ECO:0000313" key="3">
    <source>
        <dbReference type="Proteomes" id="UP000654913"/>
    </source>
</evidence>
<dbReference type="OrthoDB" id="4508889at2759"/>
<feature type="region of interest" description="Disordered" evidence="1">
    <location>
        <begin position="206"/>
        <end position="298"/>
    </location>
</feature>
<evidence type="ECO:0000256" key="1">
    <source>
        <dbReference type="SAM" id="MobiDB-lite"/>
    </source>
</evidence>
<protein>
    <submittedName>
        <fullName evidence="2">Uncharacterized protein</fullName>
    </submittedName>
</protein>
<accession>A0A7R8AFY4</accession>
<evidence type="ECO:0000313" key="2">
    <source>
        <dbReference type="EMBL" id="BCS17426.1"/>
    </source>
</evidence>